<comment type="caution">
    <text evidence="5">The sequence shown here is derived from an EMBL/GenBank/DDBJ whole genome shotgun (WGS) entry which is preliminary data.</text>
</comment>
<dbReference type="InterPro" id="IPR053142">
    <property type="entry name" value="PchR_regulatory_protein"/>
</dbReference>
<feature type="domain" description="HTH araC/xylS-type" evidence="4">
    <location>
        <begin position="215"/>
        <end position="313"/>
    </location>
</feature>
<evidence type="ECO:0000256" key="1">
    <source>
        <dbReference type="ARBA" id="ARBA00023015"/>
    </source>
</evidence>
<name>A0A7X8SGM2_9BACT</name>
<evidence type="ECO:0000313" key="6">
    <source>
        <dbReference type="Proteomes" id="UP000585050"/>
    </source>
</evidence>
<dbReference type="PROSITE" id="PS01124">
    <property type="entry name" value="HTH_ARAC_FAMILY_2"/>
    <property type="match status" value="1"/>
</dbReference>
<dbReference type="InterPro" id="IPR018060">
    <property type="entry name" value="HTH_AraC"/>
</dbReference>
<protein>
    <submittedName>
        <fullName evidence="5">Helix-turn-helix transcriptional regulator</fullName>
    </submittedName>
</protein>
<organism evidence="5 6">
    <name type="scientific">Flammeovirga agarivorans</name>
    <dbReference type="NCBI Taxonomy" id="2726742"/>
    <lineage>
        <taxon>Bacteria</taxon>
        <taxon>Pseudomonadati</taxon>
        <taxon>Bacteroidota</taxon>
        <taxon>Cytophagia</taxon>
        <taxon>Cytophagales</taxon>
        <taxon>Flammeovirgaceae</taxon>
        <taxon>Flammeovirga</taxon>
    </lineage>
</organism>
<sequence>MESNTDIIEVIDKYSTILTSQDNFGLHITKRGWKKQFANGVYHKIAFNNFTITHCQINEIFLDEFFFTLKSHHKNIVFNIDSAYSLKIKNLSSEVSLKPQDGTLFPTLNHQFITQKNTKCNFLIIEFEDSYFSQGIFHPSLLEVVTSLFQAIPSPIFKTKGNTIHLLQEMLSSTKRGVCQLMYLNGKIFEVLSEVVDQVLHQTNNNNNQYEEQVLKVKEIIDRDLHIQYSIPDLAKSVGINTSYLKKYFKETFDETIFEYATKKRISFAKNLLTTTDCTVSCVAEKVGYQHAAHFSYAFKKNTGLTPNQYRTQQK</sequence>
<dbReference type="InterPro" id="IPR009057">
    <property type="entry name" value="Homeodomain-like_sf"/>
</dbReference>
<evidence type="ECO:0000256" key="3">
    <source>
        <dbReference type="ARBA" id="ARBA00023163"/>
    </source>
</evidence>
<dbReference type="GO" id="GO:0003700">
    <property type="term" value="F:DNA-binding transcription factor activity"/>
    <property type="evidence" value="ECO:0007669"/>
    <property type="project" value="InterPro"/>
</dbReference>
<dbReference type="InterPro" id="IPR018062">
    <property type="entry name" value="HTH_AraC-typ_CS"/>
</dbReference>
<keyword evidence="6" id="KW-1185">Reference proteome</keyword>
<dbReference type="SUPFAM" id="SSF46689">
    <property type="entry name" value="Homeodomain-like"/>
    <property type="match status" value="2"/>
</dbReference>
<dbReference type="PANTHER" id="PTHR47893:SF1">
    <property type="entry name" value="REGULATORY PROTEIN PCHR"/>
    <property type="match status" value="1"/>
</dbReference>
<dbReference type="SMART" id="SM00342">
    <property type="entry name" value="HTH_ARAC"/>
    <property type="match status" value="1"/>
</dbReference>
<evidence type="ECO:0000256" key="2">
    <source>
        <dbReference type="ARBA" id="ARBA00023125"/>
    </source>
</evidence>
<dbReference type="EMBL" id="JABAIL010000001">
    <property type="protein sequence ID" value="NLR89856.1"/>
    <property type="molecule type" value="Genomic_DNA"/>
</dbReference>
<proteinExistence type="predicted"/>
<reference evidence="5 6" key="1">
    <citation type="submission" date="2020-04" db="EMBL/GenBank/DDBJ databases">
        <title>Flammeovirga sp. SR4, a novel species isolated from seawater.</title>
        <authorList>
            <person name="Wang X."/>
        </authorList>
    </citation>
    <scope>NUCLEOTIDE SEQUENCE [LARGE SCALE GENOMIC DNA]</scope>
    <source>
        <strain evidence="5 6">SR4</strain>
    </source>
</reference>
<keyword evidence="2" id="KW-0238">DNA-binding</keyword>
<dbReference type="RefSeq" id="WP_168880540.1">
    <property type="nucleotide sequence ID" value="NZ_JABAIL010000001.1"/>
</dbReference>
<dbReference type="PANTHER" id="PTHR47893">
    <property type="entry name" value="REGULATORY PROTEIN PCHR"/>
    <property type="match status" value="1"/>
</dbReference>
<dbReference type="Pfam" id="PF12833">
    <property type="entry name" value="HTH_18"/>
    <property type="match status" value="1"/>
</dbReference>
<keyword evidence="1" id="KW-0805">Transcription regulation</keyword>
<dbReference type="Gene3D" id="1.10.10.60">
    <property type="entry name" value="Homeodomain-like"/>
    <property type="match status" value="1"/>
</dbReference>
<evidence type="ECO:0000313" key="5">
    <source>
        <dbReference type="EMBL" id="NLR89856.1"/>
    </source>
</evidence>
<dbReference type="AlphaFoldDB" id="A0A7X8SGM2"/>
<dbReference type="PRINTS" id="PR00032">
    <property type="entry name" value="HTHARAC"/>
</dbReference>
<evidence type="ECO:0000259" key="4">
    <source>
        <dbReference type="PROSITE" id="PS01124"/>
    </source>
</evidence>
<dbReference type="PROSITE" id="PS00041">
    <property type="entry name" value="HTH_ARAC_FAMILY_1"/>
    <property type="match status" value="1"/>
</dbReference>
<dbReference type="Proteomes" id="UP000585050">
    <property type="component" value="Unassembled WGS sequence"/>
</dbReference>
<dbReference type="InterPro" id="IPR020449">
    <property type="entry name" value="Tscrpt_reg_AraC-type_HTH"/>
</dbReference>
<accession>A0A7X8SGM2</accession>
<gene>
    <name evidence="5" type="ORF">HGP29_01505</name>
</gene>
<keyword evidence="3" id="KW-0804">Transcription</keyword>
<dbReference type="GO" id="GO:0043565">
    <property type="term" value="F:sequence-specific DNA binding"/>
    <property type="evidence" value="ECO:0007669"/>
    <property type="project" value="InterPro"/>
</dbReference>